<comment type="caution">
    <text evidence="2">The sequence shown here is derived from an EMBL/GenBank/DDBJ whole genome shotgun (WGS) entry which is preliminary data.</text>
</comment>
<dbReference type="AlphaFoldDB" id="A0A0F9SUN6"/>
<organism evidence="2">
    <name type="scientific">marine sediment metagenome</name>
    <dbReference type="NCBI Taxonomy" id="412755"/>
    <lineage>
        <taxon>unclassified sequences</taxon>
        <taxon>metagenomes</taxon>
        <taxon>ecological metagenomes</taxon>
    </lineage>
</organism>
<dbReference type="Gene3D" id="3.20.20.150">
    <property type="entry name" value="Divalent-metal-dependent TIM barrel enzymes"/>
    <property type="match status" value="1"/>
</dbReference>
<evidence type="ECO:0000259" key="1">
    <source>
        <dbReference type="Pfam" id="PF01261"/>
    </source>
</evidence>
<feature type="domain" description="Xylose isomerase-like TIM barrel" evidence="1">
    <location>
        <begin position="25"/>
        <end position="287"/>
    </location>
</feature>
<proteinExistence type="predicted"/>
<gene>
    <name evidence="2" type="ORF">LCGC14_0731130</name>
</gene>
<dbReference type="SUPFAM" id="SSF51658">
    <property type="entry name" value="Xylose isomerase-like"/>
    <property type="match status" value="1"/>
</dbReference>
<dbReference type="Pfam" id="PF01261">
    <property type="entry name" value="AP_endonuc_2"/>
    <property type="match status" value="1"/>
</dbReference>
<dbReference type="PANTHER" id="PTHR12110:SF53">
    <property type="entry name" value="BLR5974 PROTEIN"/>
    <property type="match status" value="1"/>
</dbReference>
<dbReference type="PANTHER" id="PTHR12110">
    <property type="entry name" value="HYDROXYPYRUVATE ISOMERASE"/>
    <property type="match status" value="1"/>
</dbReference>
<sequence length="291" mass="33460">MGEIKVAFSGTEFSKDEPLDVLLNTAKDFNVEYVELWLPKNIGNLSIEQVKSKLNIIGIKIACVSTWSHLVGVDEVEQNRKLIMDSLEWASKLGAHFVNTYFGHSKTGKEGEDKLITLYVERTKPCLRIAEEKNIIIVLENEFNVLRDDPDKSDVTRKAEGVLKLMKAVDSPFFRVNFDLCNFYIAEEEPYPYAYEILKGYIKYIHLKDGAKYVESRESRYDSSTNKIFSDYEKLYVCTPLGKGAINYDAFLKRLKNEYSGFITLEPHVHREKLIKVLAESIDYLKEKGLV</sequence>
<name>A0A0F9SUN6_9ZZZZ</name>
<dbReference type="EMBL" id="LAZR01001691">
    <property type="protein sequence ID" value="KKN40656.1"/>
    <property type="molecule type" value="Genomic_DNA"/>
</dbReference>
<evidence type="ECO:0000313" key="2">
    <source>
        <dbReference type="EMBL" id="KKN40656.1"/>
    </source>
</evidence>
<accession>A0A0F9SUN6</accession>
<dbReference type="InterPro" id="IPR036237">
    <property type="entry name" value="Xyl_isomerase-like_sf"/>
</dbReference>
<protein>
    <recommendedName>
        <fullName evidence="1">Xylose isomerase-like TIM barrel domain-containing protein</fullName>
    </recommendedName>
</protein>
<reference evidence="2" key="1">
    <citation type="journal article" date="2015" name="Nature">
        <title>Complex archaea that bridge the gap between prokaryotes and eukaryotes.</title>
        <authorList>
            <person name="Spang A."/>
            <person name="Saw J.H."/>
            <person name="Jorgensen S.L."/>
            <person name="Zaremba-Niedzwiedzka K."/>
            <person name="Martijn J."/>
            <person name="Lind A.E."/>
            <person name="van Eijk R."/>
            <person name="Schleper C."/>
            <person name="Guy L."/>
            <person name="Ettema T.J."/>
        </authorList>
    </citation>
    <scope>NUCLEOTIDE SEQUENCE</scope>
</reference>
<dbReference type="InterPro" id="IPR013022">
    <property type="entry name" value="Xyl_isomerase-like_TIM-brl"/>
</dbReference>
<dbReference type="InterPro" id="IPR050312">
    <property type="entry name" value="IolE/XylAMocC-like"/>
</dbReference>